<accession>A0A0D8HLS7</accession>
<dbReference type="Proteomes" id="UP000032360">
    <property type="component" value="Unassembled WGS sequence"/>
</dbReference>
<name>A0A0D8HLS7_9ACTN</name>
<gene>
    <name evidence="1" type="ORF">AXFE_11500</name>
</gene>
<dbReference type="AlphaFoldDB" id="A0A0D8HLS7"/>
<sequence length="339" mass="37927">MQVVYYSGHGARGQWLRRLPSKALVALGHLKAGGVCSNHTGRPMDLQMGVSPARREFKNLLGQTNHFLITLLVGLDAVAEGNAKLSQTFSTTWNPHDPKVSAMRSRSFALKATLAWTVDAVDTYLHLARRSPRIMSQATCNRYDGKKPLESNVMIVAHDTNQDLSPAPYLLSAAIVWRNRLVHSLGDNKLQSDKQKILAQASNQISKEFQGLDVQKILSALDEKVSGTRSPSFKEVTSFVRAAHTFVRNADEEMLTKLDLRQYLLDVLYTYVTVDPDSRYSNVWGKIPARRLAAIRQIAFQYGMTESTDDTQLTLDSDVLEEIAQWTPREAKQQLSARA</sequence>
<protein>
    <submittedName>
        <fullName evidence="1">Uncharacterized protein</fullName>
    </submittedName>
</protein>
<organism evidence="1 2">
    <name type="scientific">Acidithrix ferrooxidans</name>
    <dbReference type="NCBI Taxonomy" id="1280514"/>
    <lineage>
        <taxon>Bacteria</taxon>
        <taxon>Bacillati</taxon>
        <taxon>Actinomycetota</taxon>
        <taxon>Acidimicrobiia</taxon>
        <taxon>Acidimicrobiales</taxon>
        <taxon>Acidimicrobiaceae</taxon>
        <taxon>Acidithrix</taxon>
    </lineage>
</organism>
<evidence type="ECO:0000313" key="1">
    <source>
        <dbReference type="EMBL" id="KJF18051.1"/>
    </source>
</evidence>
<proteinExistence type="predicted"/>
<evidence type="ECO:0000313" key="2">
    <source>
        <dbReference type="Proteomes" id="UP000032360"/>
    </source>
</evidence>
<keyword evidence="2" id="KW-1185">Reference proteome</keyword>
<reference evidence="1 2" key="1">
    <citation type="submission" date="2015-01" db="EMBL/GenBank/DDBJ databases">
        <title>Draft genome of the acidophilic iron oxidizer Acidithrix ferrooxidans strain Py-F3.</title>
        <authorList>
            <person name="Poehlein A."/>
            <person name="Eisen S."/>
            <person name="Schloemann M."/>
            <person name="Johnson B.D."/>
            <person name="Daniel R."/>
            <person name="Muehling M."/>
        </authorList>
    </citation>
    <scope>NUCLEOTIDE SEQUENCE [LARGE SCALE GENOMIC DNA]</scope>
    <source>
        <strain evidence="1 2">Py-F3</strain>
    </source>
</reference>
<dbReference type="EMBL" id="JXYS01000026">
    <property type="protein sequence ID" value="KJF18051.1"/>
    <property type="molecule type" value="Genomic_DNA"/>
</dbReference>
<comment type="caution">
    <text evidence="1">The sequence shown here is derived from an EMBL/GenBank/DDBJ whole genome shotgun (WGS) entry which is preliminary data.</text>
</comment>